<keyword evidence="3 6" id="KW-0808">Transferase</keyword>
<dbReference type="GO" id="GO:0008825">
    <property type="term" value="F:cyclopropane-fatty-acyl-phospholipid synthase activity"/>
    <property type="evidence" value="ECO:0007669"/>
    <property type="project" value="UniProtKB-EC"/>
</dbReference>
<keyword evidence="2 6" id="KW-0489">Methyltransferase</keyword>
<dbReference type="Pfam" id="PF02353">
    <property type="entry name" value="CMAS"/>
    <property type="match status" value="1"/>
</dbReference>
<organism evidence="6 7">
    <name type="scientific">Prosthecochloris ethylica</name>
    <dbReference type="NCBI Taxonomy" id="2743976"/>
    <lineage>
        <taxon>Bacteria</taxon>
        <taxon>Pseudomonadati</taxon>
        <taxon>Chlorobiota</taxon>
        <taxon>Chlorobiia</taxon>
        <taxon>Chlorobiales</taxon>
        <taxon>Chlorobiaceae</taxon>
        <taxon>Prosthecochloris</taxon>
    </lineage>
</organism>
<evidence type="ECO:0000256" key="3">
    <source>
        <dbReference type="ARBA" id="ARBA00022679"/>
    </source>
</evidence>
<dbReference type="InterPro" id="IPR003333">
    <property type="entry name" value="CMAS"/>
</dbReference>
<dbReference type="PANTHER" id="PTHR43667:SF1">
    <property type="entry name" value="CYCLOPROPANE-FATTY-ACYL-PHOSPHOLIPID SYNTHASE"/>
    <property type="match status" value="1"/>
</dbReference>
<keyword evidence="4" id="KW-0949">S-adenosyl-L-methionine</keyword>
<dbReference type="NCBIfam" id="NF008686">
    <property type="entry name" value="PRK11705.1"/>
    <property type="match status" value="1"/>
</dbReference>
<sequence length="374" mass="42957">MLENFFRTQVEQLLDRAGIAINGSAPWDMDVHDNRLFQRILTQGNLGLGEAYMEGWWDCRALDEFFFRILRAGINRNVVTPSLLLGALAGHLFNLQLPSRSLSVARKHYNLGNDLFRGMLDSNMNYSCGYWHNTADLQEAQEQKLKLIFNKLMLEPGMKVLDIGCGWGGAAKTAAEQYGVHVTGVTISTEQVKVARELCRNLPVTIRLLDYRDIDEQFDRIYSIGMFEHVGYKNYRTYFEVARRCLSDEGLFLLHTIGGNESVGSTDPWISRYIFPNSMIPSARQITSASEGLFVLEDWHVFSHDYYLTLKSWERNFEEHCNTARSGYPVHFRRMWRYYLLSCAGAFLARTLQLWQVLLSPKGLVGPVRIAREV</sequence>
<reference evidence="6 7" key="1">
    <citation type="journal article" date="2020" name="Microorganisms">
        <title>Simultaneous Genome Sequencing of Prosthecochloris ethylica and Desulfuromonas acetoxidans within a Syntrophic Mixture Reveals Unique Pili and Protein Interactions.</title>
        <authorList>
            <person name="Kyndt J.A."/>
            <person name="Van Beeumen J.J."/>
            <person name="Meyer T.E."/>
        </authorList>
    </citation>
    <scope>NUCLEOTIDE SEQUENCE [LARGE SCALE GENOMIC DNA]</scope>
    <source>
        <strain evidence="6 7">N3</strain>
    </source>
</reference>
<evidence type="ECO:0000256" key="5">
    <source>
        <dbReference type="ARBA" id="ARBA00023098"/>
    </source>
</evidence>
<dbReference type="RefSeq" id="WP_175186682.1">
    <property type="nucleotide sequence ID" value="NZ_JABVZQ010000001.1"/>
</dbReference>
<dbReference type="PIRSF" id="PIRSF003085">
    <property type="entry name" value="CMAS"/>
    <property type="match status" value="1"/>
</dbReference>
<evidence type="ECO:0000256" key="1">
    <source>
        <dbReference type="ARBA" id="ARBA00010815"/>
    </source>
</evidence>
<dbReference type="PANTHER" id="PTHR43667">
    <property type="entry name" value="CYCLOPROPANE-FATTY-ACYL-PHOSPHOLIPID SYNTHASE"/>
    <property type="match status" value="1"/>
</dbReference>
<proteinExistence type="inferred from homology"/>
<evidence type="ECO:0000313" key="7">
    <source>
        <dbReference type="Proteomes" id="UP000619838"/>
    </source>
</evidence>
<dbReference type="Gene3D" id="3.40.50.150">
    <property type="entry name" value="Vaccinia Virus protein VP39"/>
    <property type="match status" value="1"/>
</dbReference>
<accession>A0ABR9XSW6</accession>
<dbReference type="SUPFAM" id="SSF53335">
    <property type="entry name" value="S-adenosyl-L-methionine-dependent methyltransferases"/>
    <property type="match status" value="1"/>
</dbReference>
<gene>
    <name evidence="6" type="primary">cfa</name>
    <name evidence="6" type="ORF">INT08_07030</name>
</gene>
<dbReference type="CDD" id="cd02440">
    <property type="entry name" value="AdoMet_MTases"/>
    <property type="match status" value="1"/>
</dbReference>
<dbReference type="GO" id="GO:0032259">
    <property type="term" value="P:methylation"/>
    <property type="evidence" value="ECO:0007669"/>
    <property type="project" value="UniProtKB-KW"/>
</dbReference>
<dbReference type="Proteomes" id="UP000619838">
    <property type="component" value="Unassembled WGS sequence"/>
</dbReference>
<comment type="similarity">
    <text evidence="1">Belongs to the CFA/CMAS family.</text>
</comment>
<dbReference type="EC" id="2.1.1.79" evidence="6"/>
<comment type="caution">
    <text evidence="6">The sequence shown here is derived from an EMBL/GenBank/DDBJ whole genome shotgun (WGS) entry which is preliminary data.</text>
</comment>
<evidence type="ECO:0000256" key="4">
    <source>
        <dbReference type="ARBA" id="ARBA00022691"/>
    </source>
</evidence>
<dbReference type="InterPro" id="IPR029063">
    <property type="entry name" value="SAM-dependent_MTases_sf"/>
</dbReference>
<evidence type="ECO:0000313" key="6">
    <source>
        <dbReference type="EMBL" id="MBF0636925.1"/>
    </source>
</evidence>
<keyword evidence="5" id="KW-0443">Lipid metabolism</keyword>
<protein>
    <submittedName>
        <fullName evidence="6">Cyclopropane fatty acyl phospholipid synthase</fullName>
        <ecNumber evidence="6">2.1.1.79</ecNumber>
    </submittedName>
</protein>
<name>A0ABR9XSW6_9CHLB</name>
<dbReference type="InterPro" id="IPR050723">
    <property type="entry name" value="CFA/CMAS"/>
</dbReference>
<keyword evidence="7" id="KW-1185">Reference proteome</keyword>
<evidence type="ECO:0000256" key="2">
    <source>
        <dbReference type="ARBA" id="ARBA00022603"/>
    </source>
</evidence>
<dbReference type="EMBL" id="JADGII010000009">
    <property type="protein sequence ID" value="MBF0636925.1"/>
    <property type="molecule type" value="Genomic_DNA"/>
</dbReference>